<feature type="domain" description="PAC" evidence="4">
    <location>
        <begin position="410"/>
        <end position="462"/>
    </location>
</feature>
<evidence type="ECO:0000256" key="1">
    <source>
        <dbReference type="ARBA" id="ARBA00051114"/>
    </source>
</evidence>
<dbReference type="Pfam" id="PF00563">
    <property type="entry name" value="EAL"/>
    <property type="match status" value="1"/>
</dbReference>
<dbReference type="InterPro" id="IPR000160">
    <property type="entry name" value="GGDEF_dom"/>
</dbReference>
<dbReference type="SUPFAM" id="SSF55785">
    <property type="entry name" value="PYP-like sensor domain (PAS domain)"/>
    <property type="match status" value="3"/>
</dbReference>
<feature type="domain" description="PAC" evidence="4">
    <location>
        <begin position="156"/>
        <end position="212"/>
    </location>
</feature>
<keyword evidence="8" id="KW-1185">Reference proteome</keyword>
<dbReference type="SUPFAM" id="SSF141868">
    <property type="entry name" value="EAL domain-like"/>
    <property type="match status" value="1"/>
</dbReference>
<dbReference type="PROSITE" id="PS50112">
    <property type="entry name" value="PAS"/>
    <property type="match status" value="2"/>
</dbReference>
<keyword evidence="2" id="KW-1133">Transmembrane helix</keyword>
<dbReference type="EMBL" id="JACIGE010000006">
    <property type="protein sequence ID" value="MBB4247658.1"/>
    <property type="molecule type" value="Genomic_DNA"/>
</dbReference>
<dbReference type="SMART" id="SM00052">
    <property type="entry name" value="EAL"/>
    <property type="match status" value="1"/>
</dbReference>
<dbReference type="InterPro" id="IPR035919">
    <property type="entry name" value="EAL_sf"/>
</dbReference>
<dbReference type="PROSITE" id="PS50883">
    <property type="entry name" value="EAL"/>
    <property type="match status" value="1"/>
</dbReference>
<evidence type="ECO:0000259" key="6">
    <source>
        <dbReference type="PROSITE" id="PS50887"/>
    </source>
</evidence>
<dbReference type="CDD" id="cd01949">
    <property type="entry name" value="GGDEF"/>
    <property type="match status" value="1"/>
</dbReference>
<dbReference type="GO" id="GO:0071111">
    <property type="term" value="F:cyclic-guanylate-specific phosphodiesterase activity"/>
    <property type="evidence" value="ECO:0007669"/>
    <property type="project" value="UniProtKB-EC"/>
</dbReference>
<dbReference type="CDD" id="cd01948">
    <property type="entry name" value="EAL"/>
    <property type="match status" value="1"/>
</dbReference>
<dbReference type="InterPro" id="IPR001610">
    <property type="entry name" value="PAC"/>
</dbReference>
<dbReference type="GO" id="GO:0071732">
    <property type="term" value="P:cellular response to nitric oxide"/>
    <property type="evidence" value="ECO:0007669"/>
    <property type="project" value="UniProtKB-ARBA"/>
</dbReference>
<dbReference type="InterPro" id="IPR001633">
    <property type="entry name" value="EAL_dom"/>
</dbReference>
<feature type="domain" description="GGDEF" evidence="6">
    <location>
        <begin position="494"/>
        <end position="627"/>
    </location>
</feature>
<evidence type="ECO:0000259" key="4">
    <source>
        <dbReference type="PROSITE" id="PS50113"/>
    </source>
</evidence>
<feature type="transmembrane region" description="Helical" evidence="2">
    <location>
        <begin position="12"/>
        <end position="32"/>
    </location>
</feature>
<dbReference type="CDD" id="cd00130">
    <property type="entry name" value="PAS"/>
    <property type="match status" value="3"/>
</dbReference>
<dbReference type="FunFam" id="3.30.70.270:FF:000001">
    <property type="entry name" value="Diguanylate cyclase domain protein"/>
    <property type="match status" value="1"/>
</dbReference>
<keyword evidence="2" id="KW-0812">Transmembrane</keyword>
<feature type="domain" description="PAS" evidence="3">
    <location>
        <begin position="213"/>
        <end position="285"/>
    </location>
</feature>
<dbReference type="Pfam" id="PF08448">
    <property type="entry name" value="PAS_4"/>
    <property type="match status" value="1"/>
</dbReference>
<dbReference type="SMART" id="SM00267">
    <property type="entry name" value="GGDEF"/>
    <property type="match status" value="1"/>
</dbReference>
<evidence type="ECO:0000313" key="7">
    <source>
        <dbReference type="EMBL" id="MBB4247658.1"/>
    </source>
</evidence>
<dbReference type="PROSITE" id="PS50113">
    <property type="entry name" value="PAC"/>
    <property type="match status" value="2"/>
</dbReference>
<reference evidence="7 8" key="1">
    <citation type="submission" date="2020-08" db="EMBL/GenBank/DDBJ databases">
        <title>Genome sequencing of Purple Non-Sulfur Bacteria from various extreme environments.</title>
        <authorList>
            <person name="Mayer M."/>
        </authorList>
    </citation>
    <scope>NUCLEOTIDE SEQUENCE [LARGE SCALE GENOMIC DNA]</scope>
    <source>
        <strain evidence="7 8">2761</strain>
    </source>
</reference>
<dbReference type="AlphaFoldDB" id="A0A840GAG6"/>
<dbReference type="InterPro" id="IPR013655">
    <property type="entry name" value="PAS_fold_3"/>
</dbReference>
<feature type="domain" description="EAL" evidence="5">
    <location>
        <begin position="636"/>
        <end position="890"/>
    </location>
</feature>
<dbReference type="Pfam" id="PF00990">
    <property type="entry name" value="GGDEF"/>
    <property type="match status" value="1"/>
</dbReference>
<dbReference type="FunFam" id="3.20.20.450:FF:000001">
    <property type="entry name" value="Cyclic di-GMP phosphodiesterase yahA"/>
    <property type="match status" value="1"/>
</dbReference>
<sequence>MCPQHPQAISVNASAAIVAGIYALVAALWIALSDSALATLVSNTEQLVQLQMLKGWLFVGITAVLLFFLMRWRLTQLASSQQTVLEDEGRLQSILSSIDDLVFVIDPDGTLIDCAQPNAPTLLLPMEQFLGRRLDSVGLPADVAAKMLDAIEQLRRKPEVISIDYALDLPQGRHWFESRLSRLLDGEGAFAGVTAVARDVSARHRAEDKLRDSELSFRTLLEGLPNIAVQGYDRERRIIFWNPASERLYGFRRDEVLGRKLEDTIIPPELRTVLVDQHQRWLDEGVPIPAGEIALCRSDGSLVPVYSSHALIVNSRDEPEMFCLDVDMGKLRQAESELRLAARVFESSAEGIIITDCERLVLAANDAFSRITGFARDEILGKTPDFLASGLQSKDYVADIWREAVRTGHWQGEISNRRRSGEVFPGWLAITAVHDDAGQPTHFIAILADLSERKAIEARLQHLTHHDPLTNLPNRLLLRDRVEQALAFASRERRRLALLLLDLDHFKEINDSLGHAIGDRLLIAIAARLGSCVRDTDTISRQGGDEFLIALSSVKDSAAVASIAANILQAMEAPFTVDDQTLACSFSIGIAVWPEDGKDFDTLLLKTDTAMYKAKESGRNAYRFFNEHMNTDGRRRLQLQNGLRLAIEREELSVHYQPQIDLASGAITGAEALLRWTSREFGEIGPNIFIPLAEQSGLIHAIGEWVLLAACHQAELWRQHYPPGLTVAVNLSAQQFRRGDPVALIKRALAASGLPGELLELEITESMLISEADEVLGMLQRLKALGVRLAIDDFGTGYSSLSYLQRFPIDKLKIDQSFVRHIARNNDDAAIVDTIVQLGRILKLTTIAEGVEELQHASFLRAAGCNEAQGYLFGKPMPAAQFAELLARGDATTAADDSPSQSS</sequence>
<dbReference type="Gene3D" id="3.20.20.450">
    <property type="entry name" value="EAL domain"/>
    <property type="match status" value="1"/>
</dbReference>
<dbReference type="RefSeq" id="WP_153116480.1">
    <property type="nucleotide sequence ID" value="NZ_JACIGE010000006.1"/>
</dbReference>
<dbReference type="InterPro" id="IPR052155">
    <property type="entry name" value="Biofilm_reg_signaling"/>
</dbReference>
<dbReference type="Pfam" id="PF13426">
    <property type="entry name" value="PAS_9"/>
    <property type="match status" value="1"/>
</dbReference>
<dbReference type="SUPFAM" id="SSF55073">
    <property type="entry name" value="Nucleotide cyclase"/>
    <property type="match status" value="1"/>
</dbReference>
<evidence type="ECO:0000256" key="2">
    <source>
        <dbReference type="SAM" id="Phobius"/>
    </source>
</evidence>
<evidence type="ECO:0000259" key="5">
    <source>
        <dbReference type="PROSITE" id="PS50883"/>
    </source>
</evidence>
<dbReference type="SMART" id="SM00091">
    <property type="entry name" value="PAS"/>
    <property type="match status" value="3"/>
</dbReference>
<dbReference type="NCBIfam" id="TIGR00254">
    <property type="entry name" value="GGDEF"/>
    <property type="match status" value="1"/>
</dbReference>
<dbReference type="OrthoDB" id="9813903at2"/>
<proteinExistence type="predicted"/>
<dbReference type="InterPro" id="IPR000700">
    <property type="entry name" value="PAS-assoc_C"/>
</dbReference>
<dbReference type="InterPro" id="IPR013656">
    <property type="entry name" value="PAS_4"/>
</dbReference>
<dbReference type="PANTHER" id="PTHR44757:SF2">
    <property type="entry name" value="BIOFILM ARCHITECTURE MAINTENANCE PROTEIN MBAA"/>
    <property type="match status" value="1"/>
</dbReference>
<keyword evidence="2" id="KW-0472">Membrane</keyword>
<dbReference type="InterPro" id="IPR043128">
    <property type="entry name" value="Rev_trsase/Diguanyl_cyclase"/>
</dbReference>
<accession>A0A840GAG6</accession>
<organism evidence="7 8">
    <name type="scientific">Rhodocyclus tenuis</name>
    <name type="common">Rhodospirillum tenue</name>
    <dbReference type="NCBI Taxonomy" id="1066"/>
    <lineage>
        <taxon>Bacteria</taxon>
        <taxon>Pseudomonadati</taxon>
        <taxon>Pseudomonadota</taxon>
        <taxon>Betaproteobacteria</taxon>
        <taxon>Rhodocyclales</taxon>
        <taxon>Rhodocyclaceae</taxon>
        <taxon>Rhodocyclus</taxon>
    </lineage>
</organism>
<protein>
    <submittedName>
        <fullName evidence="7">Diguanylate cyclase (GGDEF)-like protein/PAS domain S-box-containing protein</fullName>
    </submittedName>
</protein>
<dbReference type="SMART" id="SM00086">
    <property type="entry name" value="PAC"/>
    <property type="match status" value="3"/>
</dbReference>
<feature type="domain" description="PAS" evidence="3">
    <location>
        <begin position="337"/>
        <end position="383"/>
    </location>
</feature>
<dbReference type="PANTHER" id="PTHR44757">
    <property type="entry name" value="DIGUANYLATE CYCLASE DGCP"/>
    <property type="match status" value="1"/>
</dbReference>
<dbReference type="InterPro" id="IPR000014">
    <property type="entry name" value="PAS"/>
</dbReference>
<comment type="catalytic activity">
    <reaction evidence="1">
        <text>3',3'-c-di-GMP + H2O = 5'-phosphoguanylyl(3'-&gt;5')guanosine + H(+)</text>
        <dbReference type="Rhea" id="RHEA:24902"/>
        <dbReference type="ChEBI" id="CHEBI:15377"/>
        <dbReference type="ChEBI" id="CHEBI:15378"/>
        <dbReference type="ChEBI" id="CHEBI:58754"/>
        <dbReference type="ChEBI" id="CHEBI:58805"/>
        <dbReference type="EC" id="3.1.4.52"/>
    </reaction>
    <physiologicalReaction direction="left-to-right" evidence="1">
        <dbReference type="Rhea" id="RHEA:24903"/>
    </physiologicalReaction>
</comment>
<dbReference type="PROSITE" id="PS50887">
    <property type="entry name" value="GGDEF"/>
    <property type="match status" value="1"/>
</dbReference>
<dbReference type="Proteomes" id="UP000587070">
    <property type="component" value="Unassembled WGS sequence"/>
</dbReference>
<dbReference type="InterPro" id="IPR035965">
    <property type="entry name" value="PAS-like_dom_sf"/>
</dbReference>
<dbReference type="NCBIfam" id="TIGR00229">
    <property type="entry name" value="sensory_box"/>
    <property type="match status" value="3"/>
</dbReference>
<dbReference type="Gene3D" id="3.30.450.20">
    <property type="entry name" value="PAS domain"/>
    <property type="match status" value="3"/>
</dbReference>
<dbReference type="Gene3D" id="3.30.70.270">
    <property type="match status" value="1"/>
</dbReference>
<dbReference type="InterPro" id="IPR029787">
    <property type="entry name" value="Nucleotide_cyclase"/>
</dbReference>
<gene>
    <name evidence="7" type="ORF">GGD90_002032</name>
</gene>
<feature type="transmembrane region" description="Helical" evidence="2">
    <location>
        <begin position="52"/>
        <end position="70"/>
    </location>
</feature>
<evidence type="ECO:0000313" key="8">
    <source>
        <dbReference type="Proteomes" id="UP000587070"/>
    </source>
</evidence>
<name>A0A840GAG6_RHOTE</name>
<dbReference type="Pfam" id="PF08447">
    <property type="entry name" value="PAS_3"/>
    <property type="match status" value="1"/>
</dbReference>
<comment type="caution">
    <text evidence="7">The sequence shown here is derived from an EMBL/GenBank/DDBJ whole genome shotgun (WGS) entry which is preliminary data.</text>
</comment>
<evidence type="ECO:0000259" key="3">
    <source>
        <dbReference type="PROSITE" id="PS50112"/>
    </source>
</evidence>